<gene>
    <name evidence="8" type="ORF">NCTC11088_00713</name>
</gene>
<dbReference type="InterPro" id="IPR015797">
    <property type="entry name" value="NUDIX_hydrolase-like_dom_sf"/>
</dbReference>
<evidence type="ECO:0000256" key="6">
    <source>
        <dbReference type="ARBA" id="ARBA00023211"/>
    </source>
</evidence>
<dbReference type="InterPro" id="IPR045121">
    <property type="entry name" value="CoAse"/>
</dbReference>
<dbReference type="InterPro" id="IPR000086">
    <property type="entry name" value="NUDIX_hydrolase_dom"/>
</dbReference>
<keyword evidence="5" id="KW-0460">Magnesium</keyword>
<dbReference type="PROSITE" id="PS51462">
    <property type="entry name" value="NUDIX"/>
    <property type="match status" value="1"/>
</dbReference>
<evidence type="ECO:0000256" key="2">
    <source>
        <dbReference type="ARBA" id="ARBA00001946"/>
    </source>
</evidence>
<protein>
    <submittedName>
        <fullName evidence="8">Putative NUDIX hydrolase</fullName>
    </submittedName>
</protein>
<reference evidence="8 9" key="1">
    <citation type="submission" date="2018-06" db="EMBL/GenBank/DDBJ databases">
        <authorList>
            <consortium name="Pathogen Informatics"/>
            <person name="Doyle S."/>
        </authorList>
    </citation>
    <scope>NUCLEOTIDE SEQUENCE [LARGE SCALE GENOMIC DNA]</scope>
    <source>
        <strain evidence="8 9">NCTC11088</strain>
    </source>
</reference>
<dbReference type="PANTHER" id="PTHR12992:SF11">
    <property type="entry name" value="MITOCHONDRIAL COENZYME A DIPHOSPHATASE NUDT8"/>
    <property type="match status" value="1"/>
</dbReference>
<evidence type="ECO:0000256" key="1">
    <source>
        <dbReference type="ARBA" id="ARBA00001936"/>
    </source>
</evidence>
<accession>A0A379DBJ7</accession>
<dbReference type="GO" id="GO:0010945">
    <property type="term" value="F:coenzyme A diphosphatase activity"/>
    <property type="evidence" value="ECO:0007669"/>
    <property type="project" value="InterPro"/>
</dbReference>
<keyword evidence="3" id="KW-0479">Metal-binding</keyword>
<dbReference type="SUPFAM" id="SSF55811">
    <property type="entry name" value="Nudix"/>
    <property type="match status" value="1"/>
</dbReference>
<feature type="domain" description="Nudix hydrolase" evidence="7">
    <location>
        <begin position="21"/>
        <end position="154"/>
    </location>
</feature>
<comment type="cofactor">
    <cofactor evidence="1">
        <name>Mn(2+)</name>
        <dbReference type="ChEBI" id="CHEBI:29035"/>
    </cofactor>
</comment>
<organism evidence="8 9">
    <name type="scientific">Peptoniphilus indolicus</name>
    <dbReference type="NCBI Taxonomy" id="33030"/>
    <lineage>
        <taxon>Bacteria</taxon>
        <taxon>Bacillati</taxon>
        <taxon>Bacillota</taxon>
        <taxon>Tissierellia</taxon>
        <taxon>Tissierellales</taxon>
        <taxon>Peptoniphilaceae</taxon>
        <taxon>Peptoniphilus</taxon>
    </lineage>
</organism>
<name>A0A379DBJ7_9FIRM</name>
<sequence length="206" mass="23797">MKLEDISEVFKGYEPKPIEVKNSYSVLIPLIEVENEIHLLYEVRSKELRNQPGEISFPGGKIEDGENPVEAAIRETSEELCITKDRVEVISEGDYLVNPYNAIIYSTIGKLNLDATKISPSGDEVDSIFCVPLSYFLENEPDIYEVDLKVKSSEDFPYDLIPNGKNYKFKRGTDKIHFYRYKDKIIWGFTAKLTYTFIQMLKKRCE</sequence>
<evidence type="ECO:0000256" key="5">
    <source>
        <dbReference type="ARBA" id="ARBA00022842"/>
    </source>
</evidence>
<dbReference type="Proteomes" id="UP000254777">
    <property type="component" value="Unassembled WGS sequence"/>
</dbReference>
<evidence type="ECO:0000256" key="3">
    <source>
        <dbReference type="ARBA" id="ARBA00022723"/>
    </source>
</evidence>
<keyword evidence="6" id="KW-0464">Manganese</keyword>
<dbReference type="Gene3D" id="3.90.79.10">
    <property type="entry name" value="Nucleoside Triphosphate Pyrophosphohydrolase"/>
    <property type="match status" value="1"/>
</dbReference>
<dbReference type="CDD" id="cd03426">
    <property type="entry name" value="NUDIX_CoAse_Nudt7"/>
    <property type="match status" value="1"/>
</dbReference>
<dbReference type="GO" id="GO:0046872">
    <property type="term" value="F:metal ion binding"/>
    <property type="evidence" value="ECO:0007669"/>
    <property type="project" value="UniProtKB-KW"/>
</dbReference>
<keyword evidence="4 8" id="KW-0378">Hydrolase</keyword>
<dbReference type="Pfam" id="PF00293">
    <property type="entry name" value="NUDIX"/>
    <property type="match status" value="1"/>
</dbReference>
<evidence type="ECO:0000259" key="7">
    <source>
        <dbReference type="PROSITE" id="PS51462"/>
    </source>
</evidence>
<dbReference type="PANTHER" id="PTHR12992">
    <property type="entry name" value="NUDIX HYDROLASE"/>
    <property type="match status" value="1"/>
</dbReference>
<proteinExistence type="predicted"/>
<comment type="cofactor">
    <cofactor evidence="2">
        <name>Mg(2+)</name>
        <dbReference type="ChEBI" id="CHEBI:18420"/>
    </cofactor>
</comment>
<dbReference type="RefSeq" id="WP_004819483.1">
    <property type="nucleotide sequence ID" value="NZ_UGTH01000001.1"/>
</dbReference>
<evidence type="ECO:0000256" key="4">
    <source>
        <dbReference type="ARBA" id="ARBA00022801"/>
    </source>
</evidence>
<evidence type="ECO:0000313" key="8">
    <source>
        <dbReference type="EMBL" id="SUB74951.1"/>
    </source>
</evidence>
<dbReference type="EMBL" id="UGTH01000001">
    <property type="protein sequence ID" value="SUB74951.1"/>
    <property type="molecule type" value="Genomic_DNA"/>
</dbReference>
<dbReference type="AlphaFoldDB" id="A0A379DBJ7"/>
<evidence type="ECO:0000313" key="9">
    <source>
        <dbReference type="Proteomes" id="UP000254777"/>
    </source>
</evidence>